<dbReference type="EMBL" id="BLXT01000437">
    <property type="protein sequence ID" value="GFN77099.1"/>
    <property type="molecule type" value="Genomic_DNA"/>
</dbReference>
<proteinExistence type="predicted"/>
<dbReference type="AlphaFoldDB" id="A0AAV3Y2L3"/>
<dbReference type="InterPro" id="IPR036397">
    <property type="entry name" value="RNaseH_sf"/>
</dbReference>
<organism evidence="1 2">
    <name type="scientific">Plakobranchus ocellatus</name>
    <dbReference type="NCBI Taxonomy" id="259542"/>
    <lineage>
        <taxon>Eukaryota</taxon>
        <taxon>Metazoa</taxon>
        <taxon>Spiralia</taxon>
        <taxon>Lophotrochozoa</taxon>
        <taxon>Mollusca</taxon>
        <taxon>Gastropoda</taxon>
        <taxon>Heterobranchia</taxon>
        <taxon>Euthyneura</taxon>
        <taxon>Panpulmonata</taxon>
        <taxon>Sacoglossa</taxon>
        <taxon>Placobranchoidea</taxon>
        <taxon>Plakobranchidae</taxon>
        <taxon>Plakobranchus</taxon>
    </lineage>
</organism>
<dbReference type="Gene3D" id="3.30.420.10">
    <property type="entry name" value="Ribonuclease H-like superfamily/Ribonuclease H"/>
    <property type="match status" value="1"/>
</dbReference>
<dbReference type="Proteomes" id="UP000735302">
    <property type="component" value="Unassembled WGS sequence"/>
</dbReference>
<accession>A0AAV3Y2L3</accession>
<name>A0AAV3Y2L3_9GAST</name>
<sequence length="86" mass="9723">MKTPKCLGANLTQQWLQRYGWEIIPHPAHSPDLAPSELQSVYYGQRDTLEILQETLWHSRTAVQNQNNRRGVAVPSSLPVGLMLAD</sequence>
<gene>
    <name evidence="1" type="ORF">PoB_000360500</name>
</gene>
<comment type="caution">
    <text evidence="1">The sequence shown here is derived from an EMBL/GenBank/DDBJ whole genome shotgun (WGS) entry which is preliminary data.</text>
</comment>
<evidence type="ECO:0000313" key="2">
    <source>
        <dbReference type="Proteomes" id="UP000735302"/>
    </source>
</evidence>
<keyword evidence="2" id="KW-1185">Reference proteome</keyword>
<dbReference type="GO" id="GO:0003676">
    <property type="term" value="F:nucleic acid binding"/>
    <property type="evidence" value="ECO:0007669"/>
    <property type="project" value="InterPro"/>
</dbReference>
<protein>
    <submittedName>
        <fullName evidence="1">Leucine-rich repeat-containing protein 40</fullName>
    </submittedName>
</protein>
<reference evidence="1 2" key="1">
    <citation type="journal article" date="2021" name="Elife">
        <title>Chloroplast acquisition without the gene transfer in kleptoplastic sea slugs, Plakobranchus ocellatus.</title>
        <authorList>
            <person name="Maeda T."/>
            <person name="Takahashi S."/>
            <person name="Yoshida T."/>
            <person name="Shimamura S."/>
            <person name="Takaki Y."/>
            <person name="Nagai Y."/>
            <person name="Toyoda A."/>
            <person name="Suzuki Y."/>
            <person name="Arimoto A."/>
            <person name="Ishii H."/>
            <person name="Satoh N."/>
            <person name="Nishiyama T."/>
            <person name="Hasebe M."/>
            <person name="Maruyama T."/>
            <person name="Minagawa J."/>
            <person name="Obokata J."/>
            <person name="Shigenobu S."/>
        </authorList>
    </citation>
    <scope>NUCLEOTIDE SEQUENCE [LARGE SCALE GENOMIC DNA]</scope>
</reference>
<evidence type="ECO:0000313" key="1">
    <source>
        <dbReference type="EMBL" id="GFN77099.1"/>
    </source>
</evidence>